<reference evidence="2 3" key="1">
    <citation type="submission" date="2015-04" db="EMBL/GenBank/DDBJ databases">
        <title>Lasius niger genome sequencing.</title>
        <authorList>
            <person name="Konorov E.A."/>
            <person name="Nikitin M.A."/>
            <person name="Kirill M.V."/>
            <person name="Chang P."/>
        </authorList>
    </citation>
    <scope>NUCLEOTIDE SEQUENCE [LARGE SCALE GENOMIC DNA]</scope>
    <source>
        <tissue evidence="2">Whole</tissue>
    </source>
</reference>
<feature type="non-terminal residue" evidence="2">
    <location>
        <position position="209"/>
    </location>
</feature>
<accession>A0A0J7JVG3</accession>
<protein>
    <submittedName>
        <fullName evidence="2">Lipase esterase protein</fullName>
    </submittedName>
</protein>
<feature type="compositionally biased region" description="Basic and acidic residues" evidence="1">
    <location>
        <begin position="59"/>
        <end position="80"/>
    </location>
</feature>
<dbReference type="PaxDb" id="67767-A0A0J7JVG3"/>
<sequence>MAGKVGPGSGDLTPTVHGALPGYPSLASCSAVPTLSEVWEPRKPTLCGVESDQSDESDVISKDCDTVRDKPTDSQYRHDNQAGSSGDVGSRGDPFPPLTAVSGKRRAGNRANVKVSPYPLTKKERESSRSRFPSLIRREEADEGDEIPTRRSGKRSTRRLVSASDGEEDVVLLDEKLISIEEKRGRGRPPTHGRFVGWAKAKADMAEME</sequence>
<dbReference type="AlphaFoldDB" id="A0A0J7JVG3"/>
<dbReference type="EMBL" id="LBMM01028466">
    <property type="protein sequence ID" value="KMQ82094.1"/>
    <property type="molecule type" value="Genomic_DNA"/>
</dbReference>
<gene>
    <name evidence="2" type="ORF">RF55_24204</name>
</gene>
<evidence type="ECO:0000256" key="1">
    <source>
        <dbReference type="SAM" id="MobiDB-lite"/>
    </source>
</evidence>
<feature type="region of interest" description="Disordered" evidence="1">
    <location>
        <begin position="1"/>
        <end position="26"/>
    </location>
</feature>
<dbReference type="Proteomes" id="UP000036403">
    <property type="component" value="Unassembled WGS sequence"/>
</dbReference>
<keyword evidence="3" id="KW-1185">Reference proteome</keyword>
<dbReference type="PROSITE" id="PS51257">
    <property type="entry name" value="PROKAR_LIPOPROTEIN"/>
    <property type="match status" value="1"/>
</dbReference>
<dbReference type="OrthoDB" id="7491786at2759"/>
<name>A0A0J7JVG3_LASNI</name>
<evidence type="ECO:0000313" key="3">
    <source>
        <dbReference type="Proteomes" id="UP000036403"/>
    </source>
</evidence>
<feature type="region of interest" description="Disordered" evidence="1">
    <location>
        <begin position="45"/>
        <end position="166"/>
    </location>
</feature>
<evidence type="ECO:0000313" key="2">
    <source>
        <dbReference type="EMBL" id="KMQ82094.1"/>
    </source>
</evidence>
<proteinExistence type="predicted"/>
<organism evidence="2 3">
    <name type="scientific">Lasius niger</name>
    <name type="common">Black garden ant</name>
    <dbReference type="NCBI Taxonomy" id="67767"/>
    <lineage>
        <taxon>Eukaryota</taxon>
        <taxon>Metazoa</taxon>
        <taxon>Ecdysozoa</taxon>
        <taxon>Arthropoda</taxon>
        <taxon>Hexapoda</taxon>
        <taxon>Insecta</taxon>
        <taxon>Pterygota</taxon>
        <taxon>Neoptera</taxon>
        <taxon>Endopterygota</taxon>
        <taxon>Hymenoptera</taxon>
        <taxon>Apocrita</taxon>
        <taxon>Aculeata</taxon>
        <taxon>Formicoidea</taxon>
        <taxon>Formicidae</taxon>
        <taxon>Formicinae</taxon>
        <taxon>Lasius</taxon>
        <taxon>Lasius</taxon>
    </lineage>
</organism>
<comment type="caution">
    <text evidence="2">The sequence shown here is derived from an EMBL/GenBank/DDBJ whole genome shotgun (WGS) entry which is preliminary data.</text>
</comment>